<evidence type="ECO:0000259" key="1">
    <source>
        <dbReference type="PROSITE" id="PS50011"/>
    </source>
</evidence>
<dbReference type="PROSITE" id="PS50011">
    <property type="entry name" value="PROTEIN_KINASE_DOM"/>
    <property type="match status" value="1"/>
</dbReference>
<dbReference type="InterPro" id="IPR000719">
    <property type="entry name" value="Prot_kinase_dom"/>
</dbReference>
<dbReference type="Proteomes" id="UP000076738">
    <property type="component" value="Unassembled WGS sequence"/>
</dbReference>
<dbReference type="Gene3D" id="1.10.510.10">
    <property type="entry name" value="Transferase(Phosphotransferase) domain 1"/>
    <property type="match status" value="1"/>
</dbReference>
<organism evidence="2 3">
    <name type="scientific">Calocera viscosa (strain TUFC12733)</name>
    <dbReference type="NCBI Taxonomy" id="1330018"/>
    <lineage>
        <taxon>Eukaryota</taxon>
        <taxon>Fungi</taxon>
        <taxon>Dikarya</taxon>
        <taxon>Basidiomycota</taxon>
        <taxon>Agaricomycotina</taxon>
        <taxon>Dacrymycetes</taxon>
        <taxon>Dacrymycetales</taxon>
        <taxon>Dacrymycetaceae</taxon>
        <taxon>Calocera</taxon>
    </lineage>
</organism>
<dbReference type="GO" id="GO:0004674">
    <property type="term" value="F:protein serine/threonine kinase activity"/>
    <property type="evidence" value="ECO:0007669"/>
    <property type="project" value="TreeGrafter"/>
</dbReference>
<dbReference type="STRING" id="1330018.A0A167PQV2"/>
<dbReference type="EMBL" id="KV417273">
    <property type="protein sequence ID" value="KZO99041.1"/>
    <property type="molecule type" value="Genomic_DNA"/>
</dbReference>
<dbReference type="PANTHER" id="PTHR44329">
    <property type="entry name" value="SERINE/THREONINE-PROTEIN KINASE TNNI3K-RELATED"/>
    <property type="match status" value="1"/>
</dbReference>
<dbReference type="InterPro" id="IPR051681">
    <property type="entry name" value="Ser/Thr_Kinases-Pseudokinases"/>
</dbReference>
<protein>
    <submittedName>
        <fullName evidence="2">Kinase-like protein</fullName>
    </submittedName>
</protein>
<dbReference type="OrthoDB" id="346907at2759"/>
<evidence type="ECO:0000313" key="3">
    <source>
        <dbReference type="Proteomes" id="UP000076738"/>
    </source>
</evidence>
<gene>
    <name evidence="2" type="ORF">CALVIDRAFT_561455</name>
</gene>
<dbReference type="InterPro" id="IPR001245">
    <property type="entry name" value="Ser-Thr/Tyr_kinase_cat_dom"/>
</dbReference>
<evidence type="ECO:0000313" key="2">
    <source>
        <dbReference type="EMBL" id="KZO99041.1"/>
    </source>
</evidence>
<name>A0A167PQV2_CALVF</name>
<sequence>MALGLKNLNPYITDISQSVDVIGGSSYIRTARFRDRKVALKARRLADGGHRRLERWAWRPMMEVIIWQRLKHPNILELDGIYENMDLEESSSLTLVSPWMDHGNIEDYLLQYPGANRLQLVRDITLGLSYLHESLDVPVVHGNLRASNVLINSNGRACLAGFSLTRFHGNGQTGDWSDDDTGILLGHIRWMAPERLDPERYGMTLHTSNTTATDIYAFGMVIYEIYTGQQPFYHVPNDYAAIRLVLAGDRPVYPDQDSAGKEFSDTMWDMARDCWRDAREDRPAAKELVRRVAALIVDDVPTIAEDEPTVAEDGPTIVENTVVVVEGVLNAPQVAPT</sequence>
<keyword evidence="3" id="KW-1185">Reference proteome</keyword>
<dbReference type="SUPFAM" id="SSF56112">
    <property type="entry name" value="Protein kinase-like (PK-like)"/>
    <property type="match status" value="1"/>
</dbReference>
<feature type="domain" description="Protein kinase" evidence="1">
    <location>
        <begin position="16"/>
        <end position="296"/>
    </location>
</feature>
<reference evidence="2 3" key="1">
    <citation type="journal article" date="2016" name="Mol. Biol. Evol.">
        <title>Comparative Genomics of Early-Diverging Mushroom-Forming Fungi Provides Insights into the Origins of Lignocellulose Decay Capabilities.</title>
        <authorList>
            <person name="Nagy L.G."/>
            <person name="Riley R."/>
            <person name="Tritt A."/>
            <person name="Adam C."/>
            <person name="Daum C."/>
            <person name="Floudas D."/>
            <person name="Sun H."/>
            <person name="Yadav J.S."/>
            <person name="Pangilinan J."/>
            <person name="Larsson K.H."/>
            <person name="Matsuura K."/>
            <person name="Barry K."/>
            <person name="Labutti K."/>
            <person name="Kuo R."/>
            <person name="Ohm R.A."/>
            <person name="Bhattacharya S.S."/>
            <person name="Shirouzu T."/>
            <person name="Yoshinaga Y."/>
            <person name="Martin F.M."/>
            <person name="Grigoriev I.V."/>
            <person name="Hibbett D.S."/>
        </authorList>
    </citation>
    <scope>NUCLEOTIDE SEQUENCE [LARGE SCALE GENOMIC DNA]</scope>
    <source>
        <strain evidence="2 3">TUFC12733</strain>
    </source>
</reference>
<dbReference type="AlphaFoldDB" id="A0A167PQV2"/>
<dbReference type="PANTHER" id="PTHR44329:SF214">
    <property type="entry name" value="PROTEIN KINASE DOMAIN-CONTAINING PROTEIN"/>
    <property type="match status" value="1"/>
</dbReference>
<proteinExistence type="predicted"/>
<dbReference type="Pfam" id="PF07714">
    <property type="entry name" value="PK_Tyr_Ser-Thr"/>
    <property type="match status" value="1"/>
</dbReference>
<dbReference type="PIRSF" id="PIRSF000654">
    <property type="entry name" value="Integrin-linked_kinase"/>
    <property type="match status" value="1"/>
</dbReference>
<keyword evidence="2" id="KW-0808">Transferase</keyword>
<dbReference type="InterPro" id="IPR011009">
    <property type="entry name" value="Kinase-like_dom_sf"/>
</dbReference>
<dbReference type="GO" id="GO:0005524">
    <property type="term" value="F:ATP binding"/>
    <property type="evidence" value="ECO:0007669"/>
    <property type="project" value="InterPro"/>
</dbReference>
<accession>A0A167PQV2</accession>
<keyword evidence="2" id="KW-0418">Kinase</keyword>